<dbReference type="PANTHER" id="PTHR32096">
    <property type="entry name" value="WRKY TRANSCRIPTION FACTOR 30-RELATED-RELATED"/>
    <property type="match status" value="1"/>
</dbReference>
<sequence length="299" mass="33744">MGSDQSWENDALVNELIQGMEVARKLKEDLSLPSSVDSRDSLLQRILSSYDKALLILRWNASITNSQTLHQPTKTTSPQSSVRDDAECGRKDHQQPKHNSKKRKMMPKWTEQIKVKMANGGVEGPLEDGYRWRKYGQKDILSAKYPRSYYRCRFRNTKGCYATKQVQRSEEEASTFDITYRGSHTCNGNNADEFQHAQPSQESLTNKYTNTFSIKTDNVTAHPFGSSMTQHNHTLLSSLLLENNNDPFFDGLCNKDSDVAGIVSAHTSTTTFPIFDFNFSLDAVGIDSNFPFNASGFLS</sequence>
<comment type="subcellular location">
    <subcellularLocation>
        <location evidence="1">Nucleus</location>
    </subcellularLocation>
</comment>
<dbReference type="PROSITE" id="PS50811">
    <property type="entry name" value="WRKY"/>
    <property type="match status" value="1"/>
</dbReference>
<dbReference type="Pfam" id="PF03106">
    <property type="entry name" value="WRKY"/>
    <property type="match status" value="1"/>
</dbReference>
<dbReference type="Gene3D" id="2.20.25.80">
    <property type="entry name" value="WRKY domain"/>
    <property type="match status" value="1"/>
</dbReference>
<comment type="similarity">
    <text evidence="6">Belongs to the WRKY group III family.</text>
</comment>
<dbReference type="PANTHER" id="PTHR32096:SF36">
    <property type="entry name" value="WRKY TRANSCRIPTION FACTOR 41-RELATED"/>
    <property type="match status" value="1"/>
</dbReference>
<dbReference type="GO" id="GO:0010193">
    <property type="term" value="P:response to ozone"/>
    <property type="evidence" value="ECO:0007669"/>
    <property type="project" value="UniProtKB-ARBA"/>
</dbReference>
<evidence type="ECO:0000259" key="8">
    <source>
        <dbReference type="PROSITE" id="PS50811"/>
    </source>
</evidence>
<evidence type="ECO:0000256" key="5">
    <source>
        <dbReference type="ARBA" id="ARBA00023242"/>
    </source>
</evidence>
<protein>
    <submittedName>
        <fullName evidence="9">WRKY transcription factor 41</fullName>
    </submittedName>
</protein>
<feature type="compositionally biased region" description="Basic residues" evidence="7">
    <location>
        <begin position="96"/>
        <end position="105"/>
    </location>
</feature>
<dbReference type="STRING" id="157652.A0A371HH42"/>
<evidence type="ECO:0000256" key="2">
    <source>
        <dbReference type="ARBA" id="ARBA00023015"/>
    </source>
</evidence>
<dbReference type="SMART" id="SM00774">
    <property type="entry name" value="WRKY"/>
    <property type="match status" value="1"/>
</dbReference>
<feature type="region of interest" description="Disordered" evidence="7">
    <location>
        <begin position="68"/>
        <end position="105"/>
    </location>
</feature>
<evidence type="ECO:0000256" key="7">
    <source>
        <dbReference type="SAM" id="MobiDB-lite"/>
    </source>
</evidence>
<feature type="compositionally biased region" description="Basic and acidic residues" evidence="7">
    <location>
        <begin position="82"/>
        <end position="95"/>
    </location>
</feature>
<evidence type="ECO:0000256" key="1">
    <source>
        <dbReference type="ARBA" id="ARBA00004123"/>
    </source>
</evidence>
<dbReference type="FunFam" id="2.20.25.80:FF:000009">
    <property type="entry name" value="WRKY transcription factor 53"/>
    <property type="match status" value="1"/>
</dbReference>
<dbReference type="SUPFAM" id="SSF118290">
    <property type="entry name" value="WRKY DNA-binding domain"/>
    <property type="match status" value="1"/>
</dbReference>
<dbReference type="GO" id="GO:0003700">
    <property type="term" value="F:DNA-binding transcription factor activity"/>
    <property type="evidence" value="ECO:0007669"/>
    <property type="project" value="InterPro"/>
</dbReference>
<feature type="domain" description="WRKY" evidence="8">
    <location>
        <begin position="121"/>
        <end position="184"/>
    </location>
</feature>
<evidence type="ECO:0000256" key="6">
    <source>
        <dbReference type="ARBA" id="ARBA00060850"/>
    </source>
</evidence>
<dbReference type="InterPro" id="IPR003657">
    <property type="entry name" value="WRKY_dom"/>
</dbReference>
<dbReference type="GO" id="GO:0010150">
    <property type="term" value="P:leaf senescence"/>
    <property type="evidence" value="ECO:0007669"/>
    <property type="project" value="UniProtKB-ARBA"/>
</dbReference>
<comment type="caution">
    <text evidence="9">The sequence shown here is derived from an EMBL/GenBank/DDBJ whole genome shotgun (WGS) entry which is preliminary data.</text>
</comment>
<dbReference type="EMBL" id="QJKJ01002602">
    <property type="protein sequence ID" value="RDY02090.1"/>
    <property type="molecule type" value="Genomic_DNA"/>
</dbReference>
<keyword evidence="3" id="KW-0238">DNA-binding</keyword>
<reference evidence="9" key="1">
    <citation type="submission" date="2018-05" db="EMBL/GenBank/DDBJ databases">
        <title>Draft genome of Mucuna pruriens seed.</title>
        <authorList>
            <person name="Nnadi N.E."/>
            <person name="Vos R."/>
            <person name="Hasami M.H."/>
            <person name="Devisetty U.K."/>
            <person name="Aguiy J.C."/>
        </authorList>
    </citation>
    <scope>NUCLEOTIDE SEQUENCE [LARGE SCALE GENOMIC DNA]</scope>
    <source>
        <strain evidence="9">JCA_2017</strain>
    </source>
</reference>
<dbReference type="AlphaFoldDB" id="A0A371HH42"/>
<keyword evidence="2" id="KW-0805">Transcription regulation</keyword>
<name>A0A371HH42_MUCPR</name>
<dbReference type="GO" id="GO:0000976">
    <property type="term" value="F:transcription cis-regulatory region binding"/>
    <property type="evidence" value="ECO:0007669"/>
    <property type="project" value="TreeGrafter"/>
</dbReference>
<evidence type="ECO:0000256" key="3">
    <source>
        <dbReference type="ARBA" id="ARBA00023125"/>
    </source>
</evidence>
<proteinExistence type="inferred from homology"/>
<dbReference type="GO" id="GO:0005634">
    <property type="term" value="C:nucleus"/>
    <property type="evidence" value="ECO:0007669"/>
    <property type="project" value="UniProtKB-SubCell"/>
</dbReference>
<gene>
    <name evidence="9" type="primary">WRKY41</name>
    <name evidence="9" type="ORF">CR513_14485</name>
</gene>
<keyword evidence="4" id="KW-0804">Transcription</keyword>
<feature type="non-terminal residue" evidence="9">
    <location>
        <position position="1"/>
    </location>
</feature>
<dbReference type="InterPro" id="IPR036576">
    <property type="entry name" value="WRKY_dom_sf"/>
</dbReference>
<accession>A0A371HH42</accession>
<keyword evidence="10" id="KW-1185">Reference proteome</keyword>
<dbReference type="OrthoDB" id="1888929at2759"/>
<evidence type="ECO:0000313" key="10">
    <source>
        <dbReference type="Proteomes" id="UP000257109"/>
    </source>
</evidence>
<evidence type="ECO:0000313" key="9">
    <source>
        <dbReference type="EMBL" id="RDY02090.1"/>
    </source>
</evidence>
<organism evidence="9 10">
    <name type="scientific">Mucuna pruriens</name>
    <name type="common">Velvet bean</name>
    <name type="synonym">Dolichos pruriens</name>
    <dbReference type="NCBI Taxonomy" id="157652"/>
    <lineage>
        <taxon>Eukaryota</taxon>
        <taxon>Viridiplantae</taxon>
        <taxon>Streptophyta</taxon>
        <taxon>Embryophyta</taxon>
        <taxon>Tracheophyta</taxon>
        <taxon>Spermatophyta</taxon>
        <taxon>Magnoliopsida</taxon>
        <taxon>eudicotyledons</taxon>
        <taxon>Gunneridae</taxon>
        <taxon>Pentapetalae</taxon>
        <taxon>rosids</taxon>
        <taxon>fabids</taxon>
        <taxon>Fabales</taxon>
        <taxon>Fabaceae</taxon>
        <taxon>Papilionoideae</taxon>
        <taxon>50 kb inversion clade</taxon>
        <taxon>NPAAA clade</taxon>
        <taxon>indigoferoid/millettioid clade</taxon>
        <taxon>Phaseoleae</taxon>
        <taxon>Mucuna</taxon>
    </lineage>
</organism>
<feature type="compositionally biased region" description="Polar residues" evidence="7">
    <location>
        <begin position="68"/>
        <end position="81"/>
    </location>
</feature>
<keyword evidence="5" id="KW-0539">Nucleus</keyword>
<dbReference type="GO" id="GO:0042542">
    <property type="term" value="P:response to hydrogen peroxide"/>
    <property type="evidence" value="ECO:0007669"/>
    <property type="project" value="UniProtKB-ARBA"/>
</dbReference>
<dbReference type="Proteomes" id="UP000257109">
    <property type="component" value="Unassembled WGS sequence"/>
</dbReference>
<dbReference type="InterPro" id="IPR044810">
    <property type="entry name" value="WRKY_plant"/>
</dbReference>
<dbReference type="GO" id="GO:0009751">
    <property type="term" value="P:response to salicylic acid"/>
    <property type="evidence" value="ECO:0007669"/>
    <property type="project" value="UniProtKB-ARBA"/>
</dbReference>
<evidence type="ECO:0000256" key="4">
    <source>
        <dbReference type="ARBA" id="ARBA00023163"/>
    </source>
</evidence>